<protein>
    <submittedName>
        <fullName evidence="1">Uncharacterized protein</fullName>
    </submittedName>
</protein>
<gene>
    <name evidence="1" type="ORF">QLQ12_27455</name>
</gene>
<dbReference type="Proteomes" id="UP001241758">
    <property type="component" value="Unassembled WGS sequence"/>
</dbReference>
<keyword evidence="2" id="KW-1185">Reference proteome</keyword>
<dbReference type="EMBL" id="JASCTH010000019">
    <property type="protein sequence ID" value="MDI6102361.1"/>
    <property type="molecule type" value="Genomic_DNA"/>
</dbReference>
<reference evidence="1 2" key="1">
    <citation type="submission" date="2023-05" db="EMBL/GenBank/DDBJ databases">
        <title>Actinoplanes sp. NEAU-A12 genome sequencing.</title>
        <authorList>
            <person name="Wang Z.-S."/>
        </authorList>
    </citation>
    <scope>NUCLEOTIDE SEQUENCE [LARGE SCALE GENOMIC DNA]</scope>
    <source>
        <strain evidence="1 2">NEAU-A12</strain>
    </source>
</reference>
<evidence type="ECO:0000313" key="2">
    <source>
        <dbReference type="Proteomes" id="UP001241758"/>
    </source>
</evidence>
<sequence length="131" mass="14991">MPIAPGGFVDFVDVGARVEVDLLDEDVQITWRVHHALREVGSQDYARLKRGSAAMRFSSEVDEAMLDAMQRVLTAAGYVVTRRSQGYGTFHLSVTERPTGPSWRDWHDQQFRRRSAIQHRLLTMHQKPGDR</sequence>
<comment type="caution">
    <text evidence="1">The sequence shown here is derived from an EMBL/GenBank/DDBJ whole genome shotgun (WGS) entry which is preliminary data.</text>
</comment>
<name>A0ABT6WRJ4_9ACTN</name>
<evidence type="ECO:0000313" key="1">
    <source>
        <dbReference type="EMBL" id="MDI6102361.1"/>
    </source>
</evidence>
<dbReference type="RefSeq" id="WP_282763396.1">
    <property type="nucleotide sequence ID" value="NZ_JASCTH010000019.1"/>
</dbReference>
<proteinExistence type="predicted"/>
<organism evidence="1 2">
    <name type="scientific">Actinoplanes sandaracinus</name>
    <dbReference type="NCBI Taxonomy" id="3045177"/>
    <lineage>
        <taxon>Bacteria</taxon>
        <taxon>Bacillati</taxon>
        <taxon>Actinomycetota</taxon>
        <taxon>Actinomycetes</taxon>
        <taxon>Micromonosporales</taxon>
        <taxon>Micromonosporaceae</taxon>
        <taxon>Actinoplanes</taxon>
    </lineage>
</organism>
<accession>A0ABT6WRJ4</accession>